<keyword evidence="3" id="KW-0808">Transferase</keyword>
<reference evidence="5 6" key="1">
    <citation type="journal article" date="2015" name="Genome Announc.">
        <title>Expanding the biotechnology potential of lactobacilli through comparative genomics of 213 strains and associated genera.</title>
        <authorList>
            <person name="Sun Z."/>
            <person name="Harris H.M."/>
            <person name="McCann A."/>
            <person name="Guo C."/>
            <person name="Argimon S."/>
            <person name="Zhang W."/>
            <person name="Yang X."/>
            <person name="Jeffery I.B."/>
            <person name="Cooney J.C."/>
            <person name="Kagawa T.F."/>
            <person name="Liu W."/>
            <person name="Song Y."/>
            <person name="Salvetti E."/>
            <person name="Wrobel A."/>
            <person name="Rasinkangas P."/>
            <person name="Parkhill J."/>
            <person name="Rea M.C."/>
            <person name="O'Sullivan O."/>
            <person name="Ritari J."/>
            <person name="Douillard F.P."/>
            <person name="Paul Ross R."/>
            <person name="Yang R."/>
            <person name="Briner A.E."/>
            <person name="Felis G.E."/>
            <person name="de Vos W.M."/>
            <person name="Barrangou R."/>
            <person name="Klaenhammer T.R."/>
            <person name="Caufield P.W."/>
            <person name="Cui Y."/>
            <person name="Zhang H."/>
            <person name="O'Toole P.W."/>
        </authorList>
    </citation>
    <scope>NUCLEOTIDE SEQUENCE [LARGE SCALE GENOMIC DNA]</scope>
    <source>
        <strain evidence="5 6">DSM 23927</strain>
    </source>
</reference>
<dbReference type="PANTHER" id="PTHR11076:SF35">
    <property type="entry name" value="DNA REPAIR PROTEIN HOMOLOG YOBH"/>
    <property type="match status" value="1"/>
</dbReference>
<evidence type="ECO:0000313" key="6">
    <source>
        <dbReference type="Proteomes" id="UP000051672"/>
    </source>
</evidence>
<keyword evidence="3" id="KW-0239">DNA-directed DNA polymerase</keyword>
<dbReference type="InterPro" id="IPR043502">
    <property type="entry name" value="DNA/RNA_pol_sf"/>
</dbReference>
<dbReference type="PATRIC" id="fig|1423727.3.peg.1161"/>
<proteinExistence type="inferred from homology"/>
<gene>
    <name evidence="5" type="ORF">FC34_GL001144</name>
</gene>
<evidence type="ECO:0000259" key="4">
    <source>
        <dbReference type="PROSITE" id="PS50173"/>
    </source>
</evidence>
<dbReference type="STRING" id="1423727.FC34_GL001144"/>
<dbReference type="InterPro" id="IPR024728">
    <property type="entry name" value="PolY_HhH_motif"/>
</dbReference>
<dbReference type="RefSeq" id="WP_057894426.1">
    <property type="nucleotide sequence ID" value="NZ_AYZQ01000002.1"/>
</dbReference>
<dbReference type="Gene3D" id="3.40.1170.60">
    <property type="match status" value="1"/>
</dbReference>
<keyword evidence="2" id="KW-0515">Mutator protein</keyword>
<dbReference type="GO" id="GO:0006281">
    <property type="term" value="P:DNA repair"/>
    <property type="evidence" value="ECO:0007669"/>
    <property type="project" value="InterPro"/>
</dbReference>
<dbReference type="CDD" id="cd01700">
    <property type="entry name" value="PolY_Pol_V_umuC"/>
    <property type="match status" value="1"/>
</dbReference>
<protein>
    <submittedName>
        <fullName evidence="5">ImpB MucB SamB family protein</fullName>
    </submittedName>
</protein>
<dbReference type="Pfam" id="PF11798">
    <property type="entry name" value="IMS_HHH"/>
    <property type="match status" value="1"/>
</dbReference>
<sequence>MDYSNEPKGLFFLIDNKSFYASVEATMRGLNPLHTLMVVMSEQENTNGGLILATSPLAKKHYHLQANVSRQRDLPQDENLMVVPPRMNLYIQRNLQINNIFRRFVADEDLLPYSIDESILDLTHSWHLFGNTPREVAVRIQKTVHQELGLYTTIGIGDNPVQAKLALDLYAKHADDLIGEIHYETVPEKIWSVDNLTEIWGIGTRMAKRLNRLGIHTMNELAHANPYLIKERLGEIGSQLFATAWGIDRTVLRQTYKVKSSSLGNSQVLPRDYRNQDEIETVIKEIGEQVASRLRHHHLLASKFLLSIGFAYASSEDGGSSGFSIGIRIDPTADDILVTSALIKAFRKHWHHEIIRNIAVFSGNFSDDSSYQLDLFTSPSTQERRLRTEHALDLIHDRFGFTALVYARSLTEGGTAINRATLVGGHNGGNAYE</sequence>
<dbReference type="GO" id="GO:0005829">
    <property type="term" value="C:cytosol"/>
    <property type="evidence" value="ECO:0007669"/>
    <property type="project" value="TreeGrafter"/>
</dbReference>
<feature type="domain" description="UmuC" evidence="4">
    <location>
        <begin position="11"/>
        <end position="203"/>
    </location>
</feature>
<dbReference type="GO" id="GO:0009432">
    <property type="term" value="P:SOS response"/>
    <property type="evidence" value="ECO:0007669"/>
    <property type="project" value="TreeGrafter"/>
</dbReference>
<dbReference type="GO" id="GO:0042276">
    <property type="term" value="P:error-prone translesion synthesis"/>
    <property type="evidence" value="ECO:0007669"/>
    <property type="project" value="TreeGrafter"/>
</dbReference>
<keyword evidence="6" id="KW-1185">Reference proteome</keyword>
<keyword evidence="3" id="KW-0548">Nucleotidyltransferase</keyword>
<name>A0A0R2AYR7_9LACO</name>
<dbReference type="GO" id="GO:0003684">
    <property type="term" value="F:damaged DNA binding"/>
    <property type="evidence" value="ECO:0007669"/>
    <property type="project" value="InterPro"/>
</dbReference>
<accession>A0A0R2AYR7</accession>
<dbReference type="EMBL" id="AYZQ01000002">
    <property type="protein sequence ID" value="KRM72160.1"/>
    <property type="molecule type" value="Genomic_DNA"/>
</dbReference>
<dbReference type="Pfam" id="PF11799">
    <property type="entry name" value="IMS_C"/>
    <property type="match status" value="1"/>
</dbReference>
<dbReference type="SUPFAM" id="SSF56672">
    <property type="entry name" value="DNA/RNA polymerases"/>
    <property type="match status" value="1"/>
</dbReference>
<dbReference type="OrthoDB" id="9808813at2"/>
<comment type="similarity">
    <text evidence="1">Belongs to the DNA polymerase type-Y family.</text>
</comment>
<dbReference type="Gene3D" id="3.30.70.270">
    <property type="match status" value="1"/>
</dbReference>
<dbReference type="InterPro" id="IPR050116">
    <property type="entry name" value="DNA_polymerase-Y"/>
</dbReference>
<organism evidence="5 6">
    <name type="scientific">Lacticaseibacillus brantae DSM 23927</name>
    <dbReference type="NCBI Taxonomy" id="1423727"/>
    <lineage>
        <taxon>Bacteria</taxon>
        <taxon>Bacillati</taxon>
        <taxon>Bacillota</taxon>
        <taxon>Bacilli</taxon>
        <taxon>Lactobacillales</taxon>
        <taxon>Lactobacillaceae</taxon>
        <taxon>Lacticaseibacillus</taxon>
    </lineage>
</organism>
<dbReference type="Pfam" id="PF00817">
    <property type="entry name" value="IMS"/>
    <property type="match status" value="1"/>
</dbReference>
<dbReference type="Gene3D" id="1.10.150.20">
    <property type="entry name" value="5' to 3' exonuclease, C-terminal subdomain"/>
    <property type="match status" value="1"/>
</dbReference>
<dbReference type="PROSITE" id="PS50173">
    <property type="entry name" value="UMUC"/>
    <property type="match status" value="1"/>
</dbReference>
<dbReference type="AlphaFoldDB" id="A0A0R2AYR7"/>
<evidence type="ECO:0000256" key="1">
    <source>
        <dbReference type="ARBA" id="ARBA00010945"/>
    </source>
</evidence>
<dbReference type="InterPro" id="IPR017961">
    <property type="entry name" value="DNA_pol_Y-fam_little_finger"/>
</dbReference>
<evidence type="ECO:0000256" key="2">
    <source>
        <dbReference type="ARBA" id="ARBA00022457"/>
    </source>
</evidence>
<evidence type="ECO:0000313" key="5">
    <source>
        <dbReference type="EMBL" id="KRM72160.1"/>
    </source>
</evidence>
<dbReference type="Proteomes" id="UP000051672">
    <property type="component" value="Unassembled WGS sequence"/>
</dbReference>
<evidence type="ECO:0000256" key="3">
    <source>
        <dbReference type="ARBA" id="ARBA00022932"/>
    </source>
</evidence>
<comment type="caution">
    <text evidence="5">The sequence shown here is derived from an EMBL/GenBank/DDBJ whole genome shotgun (WGS) entry which is preliminary data.</text>
</comment>
<dbReference type="GO" id="GO:0003887">
    <property type="term" value="F:DNA-directed DNA polymerase activity"/>
    <property type="evidence" value="ECO:0007669"/>
    <property type="project" value="UniProtKB-KW"/>
</dbReference>
<dbReference type="PANTHER" id="PTHR11076">
    <property type="entry name" value="DNA REPAIR POLYMERASE UMUC / TRANSFERASE FAMILY MEMBER"/>
    <property type="match status" value="1"/>
</dbReference>
<dbReference type="InterPro" id="IPR001126">
    <property type="entry name" value="UmuC"/>
</dbReference>
<dbReference type="InterPro" id="IPR043128">
    <property type="entry name" value="Rev_trsase/Diguanyl_cyclase"/>
</dbReference>